<sequence>MRCASALSTHPIPAYATGDVIAELLALDEPPADLLVAFATPAFGGATDDIAETIRILLQPRNVVLVVSDGVIGAGSEVTAGSGIALWSLWLDEQSLKESVTIFSIDGNVLAHDREFSEAMSTASEVVLLGNPDEPCVTDWIDHICQLRNGLSVSGALLASSRGSLLRDCTNDSLSGLIALSLSGIESSVTLAHGTSALTGPLVVTNALGSMLCTIGGDSALDVVTEVLSSVDMDRRAATAEDLAVALLEPDTDRVIDVYRVLGADRTTGSIALSHPVITDDRIAFHRQDRNGPPADLEESLGGTRSHGALVFSCGALNPDSELVGAGEVGLLGEALGTSAYAGIHAASVIGPATGTSGLCSAPFSAVIFGRSHH</sequence>
<protein>
    <submittedName>
        <fullName evidence="2">Unannotated protein</fullName>
    </submittedName>
</protein>
<organism evidence="2">
    <name type="scientific">freshwater metagenome</name>
    <dbReference type="NCBI Taxonomy" id="449393"/>
    <lineage>
        <taxon>unclassified sequences</taxon>
        <taxon>metagenomes</taxon>
        <taxon>ecological metagenomes</taxon>
    </lineage>
</organism>
<gene>
    <name evidence="2" type="ORF">UFOPK1762_00641</name>
</gene>
<dbReference type="EMBL" id="CAEZTY010000016">
    <property type="protein sequence ID" value="CAB4581261.1"/>
    <property type="molecule type" value="Genomic_DNA"/>
</dbReference>
<accession>A0A6J6EXH3</accession>
<dbReference type="InterPro" id="IPR013702">
    <property type="entry name" value="FIST_domain_N"/>
</dbReference>
<evidence type="ECO:0000313" key="2">
    <source>
        <dbReference type="EMBL" id="CAB4581261.1"/>
    </source>
</evidence>
<dbReference type="AlphaFoldDB" id="A0A6J6EXH3"/>
<feature type="domain" description="FIST" evidence="1">
    <location>
        <begin position="33"/>
        <end position="217"/>
    </location>
</feature>
<reference evidence="2" key="1">
    <citation type="submission" date="2020-05" db="EMBL/GenBank/DDBJ databases">
        <authorList>
            <person name="Chiriac C."/>
            <person name="Salcher M."/>
            <person name="Ghai R."/>
            <person name="Kavagutti S V."/>
        </authorList>
    </citation>
    <scope>NUCLEOTIDE SEQUENCE</scope>
</reference>
<evidence type="ECO:0000259" key="1">
    <source>
        <dbReference type="Pfam" id="PF08495"/>
    </source>
</evidence>
<proteinExistence type="predicted"/>
<name>A0A6J6EXH3_9ZZZZ</name>
<dbReference type="Pfam" id="PF08495">
    <property type="entry name" value="FIST"/>
    <property type="match status" value="1"/>
</dbReference>